<evidence type="ECO:0000259" key="10">
    <source>
        <dbReference type="Pfam" id="PF08357"/>
    </source>
</evidence>
<feature type="chain" id="PRO_5043942809" evidence="9">
    <location>
        <begin position="22"/>
        <end position="597"/>
    </location>
</feature>
<comment type="caution">
    <text evidence="11">The sequence shown here is derived from an EMBL/GenBank/DDBJ whole genome shotgun (WGS) entry which is preliminary data.</text>
</comment>
<accession>A0AAV1PQ60</accession>
<dbReference type="GO" id="GO:0030368">
    <property type="term" value="F:interleukin-17 receptor activity"/>
    <property type="evidence" value="ECO:0007669"/>
    <property type="project" value="InterPro"/>
</dbReference>
<keyword evidence="6 11" id="KW-0675">Receptor</keyword>
<gene>
    <name evidence="11" type="ORF">FSCOSCO3_A008222</name>
</gene>
<dbReference type="PANTHER" id="PTHR15583:SF12">
    <property type="entry name" value="INTERLEUKIN-17 RECEPTOR C"/>
    <property type="match status" value="1"/>
</dbReference>
<organism evidence="11 12">
    <name type="scientific">Scomber scombrus</name>
    <name type="common">Atlantic mackerel</name>
    <name type="synonym">Scomber vernalis</name>
    <dbReference type="NCBI Taxonomy" id="13677"/>
    <lineage>
        <taxon>Eukaryota</taxon>
        <taxon>Metazoa</taxon>
        <taxon>Chordata</taxon>
        <taxon>Craniata</taxon>
        <taxon>Vertebrata</taxon>
        <taxon>Euteleostomi</taxon>
        <taxon>Actinopterygii</taxon>
        <taxon>Neopterygii</taxon>
        <taxon>Teleostei</taxon>
        <taxon>Neoteleostei</taxon>
        <taxon>Acanthomorphata</taxon>
        <taxon>Pelagiaria</taxon>
        <taxon>Scombriformes</taxon>
        <taxon>Scombridae</taxon>
        <taxon>Scomber</taxon>
    </lineage>
</organism>
<dbReference type="InterPro" id="IPR013568">
    <property type="entry name" value="SEFIR_dom"/>
</dbReference>
<dbReference type="Pfam" id="PF08357">
    <property type="entry name" value="SEFIR"/>
    <property type="match status" value="1"/>
</dbReference>
<keyword evidence="5 8" id="KW-0472">Membrane</keyword>
<keyword evidence="3 9" id="KW-0732">Signal</keyword>
<dbReference type="AlphaFoldDB" id="A0AAV1PQ60"/>
<keyword evidence="2 8" id="KW-0812">Transmembrane</keyword>
<keyword evidence="4 8" id="KW-1133">Transmembrane helix</keyword>
<proteinExistence type="predicted"/>
<evidence type="ECO:0000256" key="4">
    <source>
        <dbReference type="ARBA" id="ARBA00022989"/>
    </source>
</evidence>
<feature type="signal peptide" evidence="9">
    <location>
        <begin position="1"/>
        <end position="21"/>
    </location>
</feature>
<evidence type="ECO:0000313" key="11">
    <source>
        <dbReference type="EMBL" id="CAK6973779.1"/>
    </source>
</evidence>
<evidence type="ECO:0000256" key="7">
    <source>
        <dbReference type="ARBA" id="ARBA00023180"/>
    </source>
</evidence>
<reference evidence="11 12" key="1">
    <citation type="submission" date="2024-01" db="EMBL/GenBank/DDBJ databases">
        <authorList>
            <person name="Alioto T."/>
            <person name="Alioto T."/>
            <person name="Gomez Garrido J."/>
        </authorList>
    </citation>
    <scope>NUCLEOTIDE SEQUENCE [LARGE SCALE GENOMIC DNA]</scope>
</reference>
<evidence type="ECO:0000256" key="5">
    <source>
        <dbReference type="ARBA" id="ARBA00023136"/>
    </source>
</evidence>
<sequence>MFPLGWLSWCLFLTLCMSTCGLEITDYDGNGVICIQALSECTLWDEALMPDPDDAVDVQNLRPKFKLCCKELAECTLCLVIDAELYIHPDNKTESEDHSGNDEEDYSDPKVSVTICYKAAQTMPLCKRVEFTVNHAALTQSNLAQVSMVINKPVGVYFGSQLFVYSSDGVSQEVVVPSHEEVCSQQPQKYTKECYVPTLIHVINYTMNRVELQFAGRNLSLHSVCAQNEDNGRCQILNRMTIPLYSVTPCMCLQAWREDGHQRIKSCPFAGKFEENMWQNVSLSVSKGQMNNEGTMLLWNLSAPCRLKGEVWPCHWPADLTKEHCSEIKGFRQQLENSTWKQNTKGLWEKTEVFEDIDLELSPCVMVKVEGNGPKLGPICYKDTGRWRWSLLVVAVVLPACLTALLYYFLRDFVKRWVWSWHHKGFVEVGRKGHVVLLSPPDVDYNVSESVCGLGTLLSNQGFSVSVDQWSRKEQCTLGPLPWLYSQLLELNRLGGRVVLVLTRKALERAEEWTNKHKEVDNDLPQVLSPYSDVFTASLSLIQADNQLGRAGERFLLVKFDSFAVHPLKGLPKLLQGIPLFQFPSQTEALFSELTVG</sequence>
<evidence type="ECO:0000256" key="8">
    <source>
        <dbReference type="SAM" id="Phobius"/>
    </source>
</evidence>
<keyword evidence="12" id="KW-1185">Reference proteome</keyword>
<protein>
    <submittedName>
        <fullName evidence="11">Interleukin-17 receptor C</fullName>
    </submittedName>
</protein>
<evidence type="ECO:0000313" key="12">
    <source>
        <dbReference type="Proteomes" id="UP001314229"/>
    </source>
</evidence>
<name>A0AAV1PQ60_SCOSC</name>
<evidence type="ECO:0000256" key="6">
    <source>
        <dbReference type="ARBA" id="ARBA00023170"/>
    </source>
</evidence>
<dbReference type="InterPro" id="IPR039465">
    <property type="entry name" value="IL-17_rcpt-like"/>
</dbReference>
<dbReference type="Gene3D" id="3.40.50.11530">
    <property type="match status" value="1"/>
</dbReference>
<dbReference type="PANTHER" id="PTHR15583">
    <property type="entry name" value="INTERLEUKIN-17 RECEPTOR"/>
    <property type="match status" value="1"/>
</dbReference>
<feature type="transmembrane region" description="Helical" evidence="8">
    <location>
        <begin position="389"/>
        <end position="410"/>
    </location>
</feature>
<dbReference type="GO" id="GO:0016020">
    <property type="term" value="C:membrane"/>
    <property type="evidence" value="ECO:0007669"/>
    <property type="project" value="UniProtKB-SubCell"/>
</dbReference>
<evidence type="ECO:0000256" key="2">
    <source>
        <dbReference type="ARBA" id="ARBA00022692"/>
    </source>
</evidence>
<evidence type="ECO:0000256" key="1">
    <source>
        <dbReference type="ARBA" id="ARBA00004479"/>
    </source>
</evidence>
<feature type="domain" description="SEFIR" evidence="10">
    <location>
        <begin position="445"/>
        <end position="594"/>
    </location>
</feature>
<comment type="subcellular location">
    <subcellularLocation>
        <location evidence="1">Membrane</location>
        <topology evidence="1">Single-pass type I membrane protein</topology>
    </subcellularLocation>
</comment>
<keyword evidence="7" id="KW-0325">Glycoprotein</keyword>
<dbReference type="Proteomes" id="UP001314229">
    <property type="component" value="Unassembled WGS sequence"/>
</dbReference>
<dbReference type="EMBL" id="CAWUFR010000238">
    <property type="protein sequence ID" value="CAK6973779.1"/>
    <property type="molecule type" value="Genomic_DNA"/>
</dbReference>
<evidence type="ECO:0000256" key="3">
    <source>
        <dbReference type="ARBA" id="ARBA00022729"/>
    </source>
</evidence>
<evidence type="ECO:0000256" key="9">
    <source>
        <dbReference type="SAM" id="SignalP"/>
    </source>
</evidence>